<dbReference type="Pfam" id="PF07715">
    <property type="entry name" value="Plug"/>
    <property type="match status" value="1"/>
</dbReference>
<evidence type="ECO:0000256" key="2">
    <source>
        <dbReference type="ARBA" id="ARBA00022448"/>
    </source>
</evidence>
<dbReference type="RefSeq" id="WP_346784338.1">
    <property type="nucleotide sequence ID" value="NZ_JBDLBR010000002.1"/>
</dbReference>
<comment type="caution">
    <text evidence="16">The sequence shown here is derived from an EMBL/GenBank/DDBJ whole genome shotgun (WGS) entry which is preliminary data.</text>
</comment>
<dbReference type="Proteomes" id="UP001484535">
    <property type="component" value="Unassembled WGS sequence"/>
</dbReference>
<dbReference type="InterPro" id="IPR036942">
    <property type="entry name" value="Beta-barrel_TonB_sf"/>
</dbReference>
<keyword evidence="7" id="KW-0406">Ion transport</keyword>
<keyword evidence="13" id="KW-0732">Signal</keyword>
<dbReference type="InterPro" id="IPR039426">
    <property type="entry name" value="TonB-dep_rcpt-like"/>
</dbReference>
<evidence type="ECO:0000313" key="17">
    <source>
        <dbReference type="Proteomes" id="UP001484535"/>
    </source>
</evidence>
<evidence type="ECO:0000256" key="1">
    <source>
        <dbReference type="ARBA" id="ARBA00004571"/>
    </source>
</evidence>
<evidence type="ECO:0000313" key="16">
    <source>
        <dbReference type="EMBL" id="MEN7536890.1"/>
    </source>
</evidence>
<dbReference type="PANTHER" id="PTHR32552">
    <property type="entry name" value="FERRICHROME IRON RECEPTOR-RELATED"/>
    <property type="match status" value="1"/>
</dbReference>
<evidence type="ECO:0000256" key="12">
    <source>
        <dbReference type="RuleBase" id="RU003357"/>
    </source>
</evidence>
<feature type="domain" description="TonB-dependent receptor-like beta-barrel" evidence="14">
    <location>
        <begin position="255"/>
        <end position="696"/>
    </location>
</feature>
<keyword evidence="8 12" id="KW-0798">TonB box</keyword>
<dbReference type="InterPro" id="IPR000531">
    <property type="entry name" value="Beta-barrel_TonB"/>
</dbReference>
<keyword evidence="2 11" id="KW-0813">Transport</keyword>
<dbReference type="SUPFAM" id="SSF56935">
    <property type="entry name" value="Porins"/>
    <property type="match status" value="1"/>
</dbReference>
<sequence>MRYSRKVAMAAALSIGQFAAPALAQSDDTGDGDDVIVVTVKNEQTALIDYPGAVTAIDQGELQARAIADISQLSYAAPNVALDTVGTFKGVANFSIRGLGINSSIASIDPAVGLIVDGVYLGINGGTVFDTVDLARVDILRGPQGVAFGRNVTGGAVLVETGDPTDEWEGHARLAYEGPVDSGRGAGMWSARGVVSGPLTEAVAIRVAALHSDDAGYFKNQFDGSNFGKTETTVLRGAIRARLSQTFTLTTKGEYTKIIGEGAAAHNNGLFARDSFGLSIDERGRHDSETGFVVARAELELGEGKLTNIFGWRSYDVFTRNDIDSSPNPIFSSDTLTTQEQFSNELLYSLDKEGWRLSTGGYWFTQDVGYDEIRNLATPQFGGGKQTHDVFGLFGQLGFDLTERLTLTAGLRWSREVKDAQVTYVRPRAECSVIAGTCPITGLRVPGENNGFADKRAWENWSPKLVASYAASDNAQVYASWARGYRSGGYNFRITQPASFEEVAAALGSPAYDEERVDTFELGAKWQSPDRAVFVQGALFRSEVDNMQREVVVSSPTSGLAQSVYNTADARITGFEGEVTVRAAPGFDLAANVGFTDADYVRVFYDISGDGMIDAADLALELPRAPRWTYGGSLSYEADLWGDKFVRAFATFQHRDRFAYSDNNFGYNDAADRVDASLAFGCRTCGITLSLFGRNLLDEVQFGADAGLPFSGGPFSDGDNRPFDPSPAQGTFSPMAKGRVLGVALDAEF</sequence>
<keyword evidence="9 11" id="KW-0472">Membrane</keyword>
<evidence type="ECO:0000256" key="4">
    <source>
        <dbReference type="ARBA" id="ARBA00022496"/>
    </source>
</evidence>
<dbReference type="InterPro" id="IPR012910">
    <property type="entry name" value="Plug_dom"/>
</dbReference>
<gene>
    <name evidence="16" type="ORF">ABDJ38_06865</name>
</gene>
<dbReference type="PROSITE" id="PS52016">
    <property type="entry name" value="TONB_DEPENDENT_REC_3"/>
    <property type="match status" value="1"/>
</dbReference>
<evidence type="ECO:0000256" key="13">
    <source>
        <dbReference type="SAM" id="SignalP"/>
    </source>
</evidence>
<evidence type="ECO:0000256" key="5">
    <source>
        <dbReference type="ARBA" id="ARBA00022692"/>
    </source>
</evidence>
<evidence type="ECO:0000259" key="15">
    <source>
        <dbReference type="Pfam" id="PF07715"/>
    </source>
</evidence>
<evidence type="ECO:0000256" key="10">
    <source>
        <dbReference type="ARBA" id="ARBA00023237"/>
    </source>
</evidence>
<comment type="subcellular location">
    <subcellularLocation>
        <location evidence="1 11">Cell outer membrane</location>
        <topology evidence="1 11">Multi-pass membrane protein</topology>
    </subcellularLocation>
</comment>
<evidence type="ECO:0000256" key="6">
    <source>
        <dbReference type="ARBA" id="ARBA00023004"/>
    </source>
</evidence>
<keyword evidence="16" id="KW-0675">Receptor</keyword>
<feature type="domain" description="TonB-dependent receptor plug" evidence="15">
    <location>
        <begin position="48"/>
        <end position="156"/>
    </location>
</feature>
<keyword evidence="4" id="KW-0410">Iron transport</keyword>
<dbReference type="Gene3D" id="2.40.170.20">
    <property type="entry name" value="TonB-dependent receptor, beta-barrel domain"/>
    <property type="match status" value="1"/>
</dbReference>
<evidence type="ECO:0000256" key="11">
    <source>
        <dbReference type="PROSITE-ProRule" id="PRU01360"/>
    </source>
</evidence>
<organism evidence="16 17">
    <name type="scientific">Aurantiacibacter flavus</name>
    <dbReference type="NCBI Taxonomy" id="3145232"/>
    <lineage>
        <taxon>Bacteria</taxon>
        <taxon>Pseudomonadati</taxon>
        <taxon>Pseudomonadota</taxon>
        <taxon>Alphaproteobacteria</taxon>
        <taxon>Sphingomonadales</taxon>
        <taxon>Erythrobacteraceae</taxon>
        <taxon>Aurantiacibacter</taxon>
    </lineage>
</organism>
<protein>
    <submittedName>
        <fullName evidence="16">TonB-dependent receptor</fullName>
    </submittedName>
</protein>
<keyword evidence="17" id="KW-1185">Reference proteome</keyword>
<name>A0ABV0CW12_9SPHN</name>
<dbReference type="PANTHER" id="PTHR32552:SF81">
    <property type="entry name" value="TONB-DEPENDENT OUTER MEMBRANE RECEPTOR"/>
    <property type="match status" value="1"/>
</dbReference>
<evidence type="ECO:0000256" key="3">
    <source>
        <dbReference type="ARBA" id="ARBA00022452"/>
    </source>
</evidence>
<proteinExistence type="inferred from homology"/>
<evidence type="ECO:0000256" key="9">
    <source>
        <dbReference type="ARBA" id="ARBA00023136"/>
    </source>
</evidence>
<feature type="chain" id="PRO_5046985862" evidence="13">
    <location>
        <begin position="25"/>
        <end position="749"/>
    </location>
</feature>
<evidence type="ECO:0000256" key="7">
    <source>
        <dbReference type="ARBA" id="ARBA00023065"/>
    </source>
</evidence>
<evidence type="ECO:0000259" key="14">
    <source>
        <dbReference type="Pfam" id="PF00593"/>
    </source>
</evidence>
<keyword evidence="3 11" id="KW-1134">Transmembrane beta strand</keyword>
<dbReference type="EMBL" id="JBDLBR010000002">
    <property type="protein sequence ID" value="MEN7536890.1"/>
    <property type="molecule type" value="Genomic_DNA"/>
</dbReference>
<accession>A0ABV0CW12</accession>
<reference evidence="16 17" key="1">
    <citation type="submission" date="2024-05" db="EMBL/GenBank/DDBJ databases">
        <authorList>
            <person name="Park S."/>
        </authorList>
    </citation>
    <scope>NUCLEOTIDE SEQUENCE [LARGE SCALE GENOMIC DNA]</scope>
    <source>
        <strain evidence="16 17">DGU5</strain>
    </source>
</reference>
<keyword evidence="5 11" id="KW-0812">Transmembrane</keyword>
<dbReference type="Pfam" id="PF00593">
    <property type="entry name" value="TonB_dep_Rec_b-barrel"/>
    <property type="match status" value="1"/>
</dbReference>
<keyword evidence="6" id="KW-0408">Iron</keyword>
<comment type="similarity">
    <text evidence="11 12">Belongs to the TonB-dependent receptor family.</text>
</comment>
<evidence type="ECO:0000256" key="8">
    <source>
        <dbReference type="ARBA" id="ARBA00023077"/>
    </source>
</evidence>
<keyword evidence="10 11" id="KW-0998">Cell outer membrane</keyword>
<feature type="signal peptide" evidence="13">
    <location>
        <begin position="1"/>
        <end position="24"/>
    </location>
</feature>